<dbReference type="PATRIC" id="fig|1317121.7.peg.1461"/>
<evidence type="ECO:0000256" key="4">
    <source>
        <dbReference type="ARBA" id="ARBA00022827"/>
    </source>
</evidence>
<dbReference type="Gene3D" id="3.30.43.10">
    <property type="entry name" value="Uridine Diphospho-n-acetylenolpyruvylglucosamine Reductase, domain 2"/>
    <property type="match status" value="1"/>
</dbReference>
<dbReference type="Proteomes" id="UP000036938">
    <property type="component" value="Unassembled WGS sequence"/>
</dbReference>
<dbReference type="PANTHER" id="PTHR43716:SF2">
    <property type="entry name" value="BLL6224 PROTEIN"/>
    <property type="match status" value="1"/>
</dbReference>
<dbReference type="InterPro" id="IPR016167">
    <property type="entry name" value="FAD-bd_PCMH_sub1"/>
</dbReference>
<evidence type="ECO:0000256" key="1">
    <source>
        <dbReference type="ARBA" id="ARBA00001974"/>
    </source>
</evidence>
<dbReference type="Gene3D" id="1.10.45.10">
    <property type="entry name" value="Vanillyl-alcohol Oxidase, Chain A, domain 4"/>
    <property type="match status" value="1"/>
</dbReference>
<evidence type="ECO:0000313" key="6">
    <source>
        <dbReference type="EMBL" id="KNG94825.1"/>
    </source>
</evidence>
<dbReference type="InterPro" id="IPR016164">
    <property type="entry name" value="FAD-linked_Oxase-like_C"/>
</dbReference>
<comment type="similarity">
    <text evidence="2">Belongs to the FAD-binding oxidoreductase/transferase type 4 family.</text>
</comment>
<gene>
    <name evidence="6" type="ORF">ATO11_05415</name>
</gene>
<proteinExistence type="inferred from homology"/>
<accession>A0A0L1JST9</accession>
<reference evidence="6 7" key="1">
    <citation type="journal article" date="2015" name="Int. J. Syst. Evol. Microbiol.">
        <title>Aestuariivita atlantica sp. nov., isolated from deep sea sediment of the Atlantic Ocean.</title>
        <authorList>
            <person name="Li G."/>
            <person name="Lai Q."/>
            <person name="Du Y."/>
            <person name="Liu X."/>
            <person name="Sun F."/>
            <person name="Shao Z."/>
        </authorList>
    </citation>
    <scope>NUCLEOTIDE SEQUENCE [LARGE SCALE GENOMIC DNA]</scope>
    <source>
        <strain evidence="6 7">22II-S11-z3</strain>
    </source>
</reference>
<dbReference type="EMBL" id="AQQZ01000002">
    <property type="protein sequence ID" value="KNG94825.1"/>
    <property type="molecule type" value="Genomic_DNA"/>
</dbReference>
<sequence>MTQLSSADGAFLDDLGRAVPGLRVRPVEARYVEEPRDRWAGAAAAVVQPANVDEVALVIRACTDARVPVVPYGGGTGLVGGQLMPEGDAAPLILSLERMNAVRDVHPSENVMVAEAGCILADVQAAAAEAGRLFPLSLASEGSARIGGLLATNAGGVNVLRYGNARAQVLGLEAVLPDGTVWHGLKRLHKDNTGYDLRNLLVGSEGTLGIITAAALKLAPRPAGEATAMLAVTSPRAALDLLALVREEVGEGVSAFELIHRAGLDFLAETLPEVKRPWADGPPEWMVLVDLGLSRGRDPVAAMEAIFEAGAAEGLVQDGIIAQSEAQRRELWDVREHIPEANRKIGSVSSHDISLPLGSVPEFIEVAGPKLAEIAEFRINCFGHLGDGNLHYNVFPMPGKSRADYEEERPQVKRCLHDLVHGFGGSVSAEHGIGRLKVADLERYGDPAKLAAMRAIKAALDPAGIMNPGAVLR</sequence>
<evidence type="ECO:0000313" key="7">
    <source>
        <dbReference type="Proteomes" id="UP000036938"/>
    </source>
</evidence>
<name>A0A0L1JST9_9RHOB</name>
<dbReference type="InterPro" id="IPR006094">
    <property type="entry name" value="Oxid_FAD_bind_N"/>
</dbReference>
<dbReference type="PANTHER" id="PTHR43716">
    <property type="entry name" value="D-2-HYDROXYGLUTARATE DEHYDROGENASE, MITOCHONDRIAL"/>
    <property type="match status" value="1"/>
</dbReference>
<keyword evidence="3" id="KW-0285">Flavoprotein</keyword>
<protein>
    <submittedName>
        <fullName evidence="6">2-hydroxyacid dehydrogenase</fullName>
    </submittedName>
</protein>
<dbReference type="GO" id="GO:0003824">
    <property type="term" value="F:catalytic activity"/>
    <property type="evidence" value="ECO:0007669"/>
    <property type="project" value="InterPro"/>
</dbReference>
<dbReference type="SUPFAM" id="SSF56176">
    <property type="entry name" value="FAD-binding/transporter-associated domain-like"/>
    <property type="match status" value="1"/>
</dbReference>
<dbReference type="AlphaFoldDB" id="A0A0L1JST9"/>
<dbReference type="InterPro" id="IPR004113">
    <property type="entry name" value="FAD-bd_oxidored_4_C"/>
</dbReference>
<dbReference type="InterPro" id="IPR016169">
    <property type="entry name" value="FAD-bd_PCMH_sub2"/>
</dbReference>
<dbReference type="SUPFAM" id="SSF55103">
    <property type="entry name" value="FAD-linked oxidases, C-terminal domain"/>
    <property type="match status" value="1"/>
</dbReference>
<evidence type="ECO:0000256" key="2">
    <source>
        <dbReference type="ARBA" id="ARBA00008000"/>
    </source>
</evidence>
<evidence type="ECO:0000259" key="5">
    <source>
        <dbReference type="PROSITE" id="PS51387"/>
    </source>
</evidence>
<dbReference type="Pfam" id="PF02913">
    <property type="entry name" value="FAD-oxidase_C"/>
    <property type="match status" value="1"/>
</dbReference>
<dbReference type="Pfam" id="PF01565">
    <property type="entry name" value="FAD_binding_4"/>
    <property type="match status" value="1"/>
</dbReference>
<dbReference type="InterPro" id="IPR051264">
    <property type="entry name" value="FAD-oxidored/transferase_4"/>
</dbReference>
<dbReference type="InterPro" id="IPR036318">
    <property type="entry name" value="FAD-bd_PCMH-like_sf"/>
</dbReference>
<keyword evidence="4" id="KW-0274">FAD</keyword>
<evidence type="ECO:0000256" key="3">
    <source>
        <dbReference type="ARBA" id="ARBA00022630"/>
    </source>
</evidence>
<keyword evidence="7" id="KW-1185">Reference proteome</keyword>
<organism evidence="6 7">
    <name type="scientific">Pseudaestuariivita atlantica</name>
    <dbReference type="NCBI Taxonomy" id="1317121"/>
    <lineage>
        <taxon>Bacteria</taxon>
        <taxon>Pseudomonadati</taxon>
        <taxon>Pseudomonadota</taxon>
        <taxon>Alphaproteobacteria</taxon>
        <taxon>Rhodobacterales</taxon>
        <taxon>Paracoccaceae</taxon>
        <taxon>Pseudaestuariivita</taxon>
    </lineage>
</organism>
<dbReference type="STRING" id="1317121.ATO11_05415"/>
<feature type="domain" description="FAD-binding PCMH-type" evidence="5">
    <location>
        <begin position="39"/>
        <end position="221"/>
    </location>
</feature>
<dbReference type="Gene3D" id="3.30.70.2190">
    <property type="match status" value="1"/>
</dbReference>
<dbReference type="Gene3D" id="3.30.465.10">
    <property type="match status" value="1"/>
</dbReference>
<dbReference type="GO" id="GO:0022904">
    <property type="term" value="P:respiratory electron transport chain"/>
    <property type="evidence" value="ECO:0007669"/>
    <property type="project" value="TreeGrafter"/>
</dbReference>
<dbReference type="PROSITE" id="PS51387">
    <property type="entry name" value="FAD_PCMH"/>
    <property type="match status" value="1"/>
</dbReference>
<comment type="caution">
    <text evidence="6">The sequence shown here is derived from an EMBL/GenBank/DDBJ whole genome shotgun (WGS) entry which is preliminary data.</text>
</comment>
<dbReference type="FunFam" id="1.10.45.10:FF:000001">
    <property type="entry name" value="D-lactate dehydrogenase mitochondrial"/>
    <property type="match status" value="1"/>
</dbReference>
<dbReference type="Gene3D" id="3.30.70.2740">
    <property type="match status" value="1"/>
</dbReference>
<comment type="cofactor">
    <cofactor evidence="1">
        <name>FAD</name>
        <dbReference type="ChEBI" id="CHEBI:57692"/>
    </cofactor>
</comment>
<dbReference type="GO" id="GO:0071949">
    <property type="term" value="F:FAD binding"/>
    <property type="evidence" value="ECO:0007669"/>
    <property type="project" value="InterPro"/>
</dbReference>
<dbReference type="OrthoDB" id="9811557at2"/>
<dbReference type="RefSeq" id="WP_050529812.1">
    <property type="nucleotide sequence ID" value="NZ_AQQZ01000002.1"/>
</dbReference>
<dbReference type="InterPro" id="IPR016171">
    <property type="entry name" value="Vanillyl_alc_oxidase_C-sub2"/>
</dbReference>
<dbReference type="InterPro" id="IPR016166">
    <property type="entry name" value="FAD-bd_PCMH"/>
</dbReference>